<evidence type="ECO:0000256" key="1">
    <source>
        <dbReference type="ARBA" id="ARBA00006484"/>
    </source>
</evidence>
<dbReference type="GO" id="GO:0048038">
    <property type="term" value="F:quinone binding"/>
    <property type="evidence" value="ECO:0007669"/>
    <property type="project" value="TreeGrafter"/>
</dbReference>
<sequence>MPHSQPDEVLTTDEYSIRAIDNCLREKSRLSLVTGSSGGIGSACARALAAEGCDVLLHYSASREKAEALATELRTKYPSQLFVPVEADLSSRESTRNLVPSCLSHPAIANKHQAISILVANAGLGRRIRDPKDIGEDDWDETLEVNMRSQFVVTKACLLGMRTQGWGRVVLVGSIASRGGGLNGCHYAASKGALCSMGLNLATLLAPEGVTVNMVLPAMIGGTGMITEPKSKTWRKDASLQSLMASDPGLAIAASVPVHRLGGPGEVSNVVTMFVKTGYMTGQEVVLAGGLK</sequence>
<dbReference type="PROSITE" id="PS00061">
    <property type="entry name" value="ADH_SHORT"/>
    <property type="match status" value="1"/>
</dbReference>
<dbReference type="PRINTS" id="PR00080">
    <property type="entry name" value="SDRFAMILY"/>
</dbReference>
<accession>A0A136ISQ1</accession>
<dbReference type="PANTHER" id="PTHR42760:SF127">
    <property type="entry name" value="3-KETOACYL-ACYL CARRIER PROTEIN REDUCTASE-RELATED"/>
    <property type="match status" value="1"/>
</dbReference>
<protein>
    <submittedName>
        <fullName evidence="5">Short chain dehydrogenase</fullName>
    </submittedName>
</protein>
<dbReference type="InterPro" id="IPR036291">
    <property type="entry name" value="NAD(P)-bd_dom_sf"/>
</dbReference>
<keyword evidence="6" id="KW-1185">Reference proteome</keyword>
<evidence type="ECO:0000256" key="4">
    <source>
        <dbReference type="RuleBase" id="RU000363"/>
    </source>
</evidence>
<reference evidence="6" key="1">
    <citation type="submission" date="2016-02" db="EMBL/GenBank/DDBJ databases">
        <title>Draft genome sequence of Microdochium bolleyi, a fungal endophyte of beachgrass.</title>
        <authorList>
            <consortium name="DOE Joint Genome Institute"/>
            <person name="David A.S."/>
            <person name="May G."/>
            <person name="Haridas S."/>
            <person name="Lim J."/>
            <person name="Wang M."/>
            <person name="Labutti K."/>
            <person name="Lipzen A."/>
            <person name="Barry K."/>
            <person name="Grigoriev I.V."/>
        </authorList>
    </citation>
    <scope>NUCLEOTIDE SEQUENCE [LARGE SCALE GENOMIC DNA]</scope>
    <source>
        <strain evidence="6">J235TASD1</strain>
    </source>
</reference>
<dbReference type="Proteomes" id="UP000070501">
    <property type="component" value="Unassembled WGS sequence"/>
</dbReference>
<dbReference type="Pfam" id="PF00106">
    <property type="entry name" value="adh_short"/>
    <property type="match status" value="1"/>
</dbReference>
<gene>
    <name evidence="5" type="ORF">Micbo1qcDRAFT_124056</name>
</gene>
<dbReference type="GO" id="GO:0016616">
    <property type="term" value="F:oxidoreductase activity, acting on the CH-OH group of donors, NAD or NADP as acceptor"/>
    <property type="evidence" value="ECO:0007669"/>
    <property type="project" value="TreeGrafter"/>
</dbReference>
<evidence type="ECO:0000313" key="6">
    <source>
        <dbReference type="Proteomes" id="UP000070501"/>
    </source>
</evidence>
<dbReference type="AlphaFoldDB" id="A0A136ISQ1"/>
<dbReference type="FunFam" id="3.40.50.720:FF:000173">
    <property type="entry name" value="3-oxoacyl-[acyl-carrier protein] reductase"/>
    <property type="match status" value="1"/>
</dbReference>
<keyword evidence="2" id="KW-0521">NADP</keyword>
<dbReference type="InParanoid" id="A0A136ISQ1"/>
<keyword evidence="3" id="KW-0560">Oxidoreductase</keyword>
<dbReference type="InterPro" id="IPR020904">
    <property type="entry name" value="Sc_DH/Rdtase_CS"/>
</dbReference>
<dbReference type="PANTHER" id="PTHR42760">
    <property type="entry name" value="SHORT-CHAIN DEHYDROGENASES/REDUCTASES FAMILY MEMBER"/>
    <property type="match status" value="1"/>
</dbReference>
<dbReference type="GO" id="GO:0006633">
    <property type="term" value="P:fatty acid biosynthetic process"/>
    <property type="evidence" value="ECO:0007669"/>
    <property type="project" value="TreeGrafter"/>
</dbReference>
<dbReference type="PRINTS" id="PR00081">
    <property type="entry name" value="GDHRDH"/>
</dbReference>
<dbReference type="OrthoDB" id="417891at2759"/>
<evidence type="ECO:0000256" key="3">
    <source>
        <dbReference type="ARBA" id="ARBA00023002"/>
    </source>
</evidence>
<proteinExistence type="inferred from homology"/>
<organism evidence="5 6">
    <name type="scientific">Microdochium bolleyi</name>
    <dbReference type="NCBI Taxonomy" id="196109"/>
    <lineage>
        <taxon>Eukaryota</taxon>
        <taxon>Fungi</taxon>
        <taxon>Dikarya</taxon>
        <taxon>Ascomycota</taxon>
        <taxon>Pezizomycotina</taxon>
        <taxon>Sordariomycetes</taxon>
        <taxon>Xylariomycetidae</taxon>
        <taxon>Xylariales</taxon>
        <taxon>Microdochiaceae</taxon>
        <taxon>Microdochium</taxon>
    </lineage>
</organism>
<name>A0A136ISQ1_9PEZI</name>
<evidence type="ECO:0000256" key="2">
    <source>
        <dbReference type="ARBA" id="ARBA00022857"/>
    </source>
</evidence>
<dbReference type="EMBL" id="KQ964260">
    <property type="protein sequence ID" value="KXJ87941.1"/>
    <property type="molecule type" value="Genomic_DNA"/>
</dbReference>
<dbReference type="CDD" id="cd05233">
    <property type="entry name" value="SDR_c"/>
    <property type="match status" value="1"/>
</dbReference>
<comment type="similarity">
    <text evidence="1 4">Belongs to the short-chain dehydrogenases/reductases (SDR) family.</text>
</comment>
<evidence type="ECO:0000313" key="5">
    <source>
        <dbReference type="EMBL" id="KXJ87941.1"/>
    </source>
</evidence>
<dbReference type="Gene3D" id="3.40.50.720">
    <property type="entry name" value="NAD(P)-binding Rossmann-like Domain"/>
    <property type="match status" value="1"/>
</dbReference>
<dbReference type="InterPro" id="IPR002347">
    <property type="entry name" value="SDR_fam"/>
</dbReference>
<dbReference type="STRING" id="196109.A0A136ISQ1"/>
<dbReference type="SUPFAM" id="SSF51735">
    <property type="entry name" value="NAD(P)-binding Rossmann-fold domains"/>
    <property type="match status" value="1"/>
</dbReference>